<dbReference type="EMBL" id="JBBIAA010000003">
    <property type="protein sequence ID" value="MEJ5944635.1"/>
    <property type="molecule type" value="Genomic_DNA"/>
</dbReference>
<keyword evidence="3" id="KW-0649">Protein kinase inhibitor</keyword>
<dbReference type="GO" id="GO:0004860">
    <property type="term" value="F:protein kinase inhibitor activity"/>
    <property type="evidence" value="ECO:0007669"/>
    <property type="project" value="UniProtKB-KW"/>
</dbReference>
<gene>
    <name evidence="3" type="ORF">WDZ17_04925</name>
</gene>
<organism evidence="3 4">
    <name type="scientific">Pseudokineococcus basanitobsidens</name>
    <dbReference type="NCBI Taxonomy" id="1926649"/>
    <lineage>
        <taxon>Bacteria</taxon>
        <taxon>Bacillati</taxon>
        <taxon>Actinomycetota</taxon>
        <taxon>Actinomycetes</taxon>
        <taxon>Kineosporiales</taxon>
        <taxon>Kineosporiaceae</taxon>
        <taxon>Pseudokineococcus</taxon>
    </lineage>
</organism>
<evidence type="ECO:0000313" key="4">
    <source>
        <dbReference type="Proteomes" id="UP001387100"/>
    </source>
</evidence>
<reference evidence="3 4" key="1">
    <citation type="journal article" date="2017" name="Int. J. Syst. Evol. Microbiol.">
        <title>Pseudokineococcus basanitobsidens sp. nov., isolated from volcanic rock.</title>
        <authorList>
            <person name="Lee D.W."/>
            <person name="Park M.Y."/>
            <person name="Kim J.J."/>
            <person name="Kim B.S."/>
        </authorList>
    </citation>
    <scope>NUCLEOTIDE SEQUENCE [LARGE SCALE GENOMIC DNA]</scope>
    <source>
        <strain evidence="3 4">DSM 103726</strain>
    </source>
</reference>
<accession>A0ABU8RHT2</accession>
<feature type="compositionally biased region" description="Basic and acidic residues" evidence="2">
    <location>
        <begin position="32"/>
        <end position="41"/>
    </location>
</feature>
<comment type="caution">
    <text evidence="3">The sequence shown here is derived from an EMBL/GenBank/DDBJ whole genome shotgun (WGS) entry which is preliminary data.</text>
</comment>
<dbReference type="Proteomes" id="UP001387100">
    <property type="component" value="Unassembled WGS sequence"/>
</dbReference>
<evidence type="ECO:0000313" key="3">
    <source>
        <dbReference type="EMBL" id="MEJ5944635.1"/>
    </source>
</evidence>
<keyword evidence="4" id="KW-1185">Reference proteome</keyword>
<evidence type="ECO:0000256" key="2">
    <source>
        <dbReference type="SAM" id="MobiDB-lite"/>
    </source>
</evidence>
<proteinExistence type="inferred from homology"/>
<dbReference type="RefSeq" id="WP_339574020.1">
    <property type="nucleotide sequence ID" value="NZ_JBBIAA010000003.1"/>
</dbReference>
<dbReference type="Gene3D" id="3.90.280.10">
    <property type="entry name" value="PEBP-like"/>
    <property type="match status" value="1"/>
</dbReference>
<comment type="similarity">
    <text evidence="1">Belongs to the UPF0098 family.</text>
</comment>
<dbReference type="InterPro" id="IPR005247">
    <property type="entry name" value="YbhB_YbcL/LppC-like"/>
</dbReference>
<dbReference type="InterPro" id="IPR036610">
    <property type="entry name" value="PEBP-like_sf"/>
</dbReference>
<dbReference type="CDD" id="cd00865">
    <property type="entry name" value="PEBP_bact_arch"/>
    <property type="match status" value="1"/>
</dbReference>
<name>A0ABU8RHT2_9ACTN</name>
<dbReference type="NCBIfam" id="TIGR00481">
    <property type="entry name" value="YbhB/YbcL family Raf kinase inhibitor-like protein"/>
    <property type="match status" value="1"/>
</dbReference>
<sequence>MPEHPGSRGPIDPYEHLPQVPSFTLTSEDVAEGERLDDRHASGAMGVEGGQDASPQLSWSGAPEGTKSFAVTVFDPDAPTASGFWHWAVADLPVSTTSLARGASDGGLPEGALQLRNDGGFAGFVGAAPPPGHRTHHYWVVVHAVDVESLGLDADVPPAQLGFNLFFHTLARATLVATYDLPAPAA</sequence>
<dbReference type="Pfam" id="PF01161">
    <property type="entry name" value="PBP"/>
    <property type="match status" value="1"/>
</dbReference>
<dbReference type="PANTHER" id="PTHR30289">
    <property type="entry name" value="UNCHARACTERIZED PROTEIN YBCL-RELATED"/>
    <property type="match status" value="1"/>
</dbReference>
<dbReference type="PANTHER" id="PTHR30289:SF1">
    <property type="entry name" value="PEBP (PHOSPHATIDYLETHANOLAMINE-BINDING PROTEIN) FAMILY PROTEIN"/>
    <property type="match status" value="1"/>
</dbReference>
<evidence type="ECO:0000256" key="1">
    <source>
        <dbReference type="ARBA" id="ARBA00007120"/>
    </source>
</evidence>
<dbReference type="InterPro" id="IPR008914">
    <property type="entry name" value="PEBP"/>
</dbReference>
<protein>
    <submittedName>
        <fullName evidence="3">YbhB/YbcL family Raf kinase inhibitor-like protein</fullName>
    </submittedName>
</protein>
<feature type="region of interest" description="Disordered" evidence="2">
    <location>
        <begin position="1"/>
        <end position="62"/>
    </location>
</feature>
<dbReference type="SUPFAM" id="SSF49777">
    <property type="entry name" value="PEBP-like"/>
    <property type="match status" value="1"/>
</dbReference>